<accession>A0AAJ6M3U7</accession>
<organism evidence="4 5">
    <name type="scientific">Pseudomonas coleopterorum</name>
    <dbReference type="NCBI Taxonomy" id="1605838"/>
    <lineage>
        <taxon>Bacteria</taxon>
        <taxon>Pseudomonadati</taxon>
        <taxon>Pseudomonadota</taxon>
        <taxon>Gammaproteobacteria</taxon>
        <taxon>Pseudomonadales</taxon>
        <taxon>Pseudomonadaceae</taxon>
        <taxon>Pseudomonas</taxon>
    </lineage>
</organism>
<gene>
    <name evidence="4" type="ORF">RI108_12795</name>
</gene>
<dbReference type="GO" id="GO:0016747">
    <property type="term" value="F:acyltransferase activity, transferring groups other than amino-acyl groups"/>
    <property type="evidence" value="ECO:0007669"/>
    <property type="project" value="InterPro"/>
</dbReference>
<dbReference type="Gene3D" id="3.40.630.30">
    <property type="match status" value="1"/>
</dbReference>
<dbReference type="InterPro" id="IPR050832">
    <property type="entry name" value="Bact_Acetyltransf"/>
</dbReference>
<dbReference type="Pfam" id="PF00583">
    <property type="entry name" value="Acetyltransf_1"/>
    <property type="match status" value="1"/>
</dbReference>
<evidence type="ECO:0000256" key="2">
    <source>
        <dbReference type="ARBA" id="ARBA00023315"/>
    </source>
</evidence>
<dbReference type="EMBL" id="CP134081">
    <property type="protein sequence ID" value="WNC11992.1"/>
    <property type="molecule type" value="Genomic_DNA"/>
</dbReference>
<dbReference type="SUPFAM" id="SSF55729">
    <property type="entry name" value="Acyl-CoA N-acyltransferases (Nat)"/>
    <property type="match status" value="1"/>
</dbReference>
<dbReference type="CDD" id="cd04301">
    <property type="entry name" value="NAT_SF"/>
    <property type="match status" value="1"/>
</dbReference>
<proteinExistence type="predicted"/>
<dbReference type="Proteomes" id="UP001258207">
    <property type="component" value="Chromosome"/>
</dbReference>
<reference evidence="4" key="1">
    <citation type="submission" date="2023-09" db="EMBL/GenBank/DDBJ databases">
        <title>First report of Pseudomonas coleopterorum DJ13 causing leaf spot on Rhododendron pulchrum Sweet in China.</title>
        <authorList>
            <person name="Zhang Y."/>
        </authorList>
    </citation>
    <scope>NUCLEOTIDE SEQUENCE</scope>
    <source>
        <strain evidence="4">DJ13</strain>
    </source>
</reference>
<evidence type="ECO:0000313" key="5">
    <source>
        <dbReference type="Proteomes" id="UP001258207"/>
    </source>
</evidence>
<evidence type="ECO:0000259" key="3">
    <source>
        <dbReference type="PROSITE" id="PS51186"/>
    </source>
</evidence>
<dbReference type="AlphaFoldDB" id="A0AAJ6M3U7"/>
<dbReference type="InterPro" id="IPR000182">
    <property type="entry name" value="GNAT_dom"/>
</dbReference>
<keyword evidence="2" id="KW-0012">Acyltransferase</keyword>
<feature type="domain" description="N-acetyltransferase" evidence="3">
    <location>
        <begin position="1"/>
        <end position="163"/>
    </location>
</feature>
<keyword evidence="1" id="KW-0808">Transferase</keyword>
<evidence type="ECO:0000313" key="4">
    <source>
        <dbReference type="EMBL" id="WNC11992.1"/>
    </source>
</evidence>
<protein>
    <submittedName>
        <fullName evidence="4">GNAT family N-acetyltransferase</fullName>
    </submittedName>
</protein>
<sequence>MDIRPAAPDQIPAILDYVMAARASIFPQLDATQVPDDLARFDEVYLASNQGCFLLAWHAGRIVGAIGYLPYDQRFSHLQLTARDTVEVVRLFVSPSCRGAGVARALYAALLAQARQAGVATLYLHTHPFLPGAIAFWQKQGFEVIDVESDPVWQTTHMRLDLGAASSRSTRASS</sequence>
<dbReference type="InterPro" id="IPR016181">
    <property type="entry name" value="Acyl_CoA_acyltransferase"/>
</dbReference>
<dbReference type="PANTHER" id="PTHR43877:SF2">
    <property type="entry name" value="AMINOALKYLPHOSPHONATE N-ACETYLTRANSFERASE-RELATED"/>
    <property type="match status" value="1"/>
</dbReference>
<name>A0AAJ6M3U7_9PSED</name>
<evidence type="ECO:0000256" key="1">
    <source>
        <dbReference type="ARBA" id="ARBA00022679"/>
    </source>
</evidence>
<dbReference type="PROSITE" id="PS51186">
    <property type="entry name" value="GNAT"/>
    <property type="match status" value="1"/>
</dbReference>
<dbReference type="PANTHER" id="PTHR43877">
    <property type="entry name" value="AMINOALKYLPHOSPHONATE N-ACETYLTRANSFERASE-RELATED-RELATED"/>
    <property type="match status" value="1"/>
</dbReference>